<dbReference type="PANTHER" id="PTHR33395:SF22">
    <property type="entry name" value="REVERSE TRANSCRIPTASE DOMAIN-CONTAINING PROTEIN"/>
    <property type="match status" value="1"/>
</dbReference>
<evidence type="ECO:0000313" key="2">
    <source>
        <dbReference type="EMBL" id="CAC5365120.1"/>
    </source>
</evidence>
<dbReference type="PANTHER" id="PTHR33395">
    <property type="entry name" value="TRANSCRIPTASE, PUTATIVE-RELATED-RELATED"/>
    <property type="match status" value="1"/>
</dbReference>
<evidence type="ECO:0000259" key="1">
    <source>
        <dbReference type="Pfam" id="PF14529"/>
    </source>
</evidence>
<feature type="domain" description="Endonuclease/exonuclease/phosphatase" evidence="1">
    <location>
        <begin position="2"/>
        <end position="119"/>
    </location>
</feature>
<dbReference type="Pfam" id="PF14529">
    <property type="entry name" value="Exo_endo_phos_2"/>
    <property type="match status" value="1"/>
</dbReference>
<dbReference type="OrthoDB" id="10027367at2759"/>
<dbReference type="EMBL" id="CACVKT020001098">
    <property type="protein sequence ID" value="CAC5365120.1"/>
    <property type="molecule type" value="Genomic_DNA"/>
</dbReference>
<evidence type="ECO:0000313" key="3">
    <source>
        <dbReference type="Proteomes" id="UP000507470"/>
    </source>
</evidence>
<dbReference type="AlphaFoldDB" id="A0A6J8AC95"/>
<accession>A0A6J8AC95</accession>
<keyword evidence="3" id="KW-1185">Reference proteome</keyword>
<sequence>MLIGAFYRPPDKIDDTYLNKIKEEINATRAKHQKDMFLIGGDFNLPDINWSEQPINHRQYPTKTNQAFPEIVADNGLEQIADFPTRKENTLDLMLTSHPSFKLKCKPLPTIGNSDHNIVLLDMACKPPKTKTSQKENIYIWKKSEIHKIKEDLQTFIPTFKNIRDRNVESL</sequence>
<dbReference type="GO" id="GO:0003824">
    <property type="term" value="F:catalytic activity"/>
    <property type="evidence" value="ECO:0007669"/>
    <property type="project" value="InterPro"/>
</dbReference>
<reference evidence="2 3" key="1">
    <citation type="submission" date="2020-06" db="EMBL/GenBank/DDBJ databases">
        <authorList>
            <person name="Li R."/>
            <person name="Bekaert M."/>
        </authorList>
    </citation>
    <scope>NUCLEOTIDE SEQUENCE [LARGE SCALE GENOMIC DNA]</scope>
    <source>
        <strain evidence="3">wild</strain>
    </source>
</reference>
<organism evidence="2 3">
    <name type="scientific">Mytilus coruscus</name>
    <name type="common">Sea mussel</name>
    <dbReference type="NCBI Taxonomy" id="42192"/>
    <lineage>
        <taxon>Eukaryota</taxon>
        <taxon>Metazoa</taxon>
        <taxon>Spiralia</taxon>
        <taxon>Lophotrochozoa</taxon>
        <taxon>Mollusca</taxon>
        <taxon>Bivalvia</taxon>
        <taxon>Autobranchia</taxon>
        <taxon>Pteriomorphia</taxon>
        <taxon>Mytilida</taxon>
        <taxon>Mytiloidea</taxon>
        <taxon>Mytilidae</taxon>
        <taxon>Mytilinae</taxon>
        <taxon>Mytilus</taxon>
    </lineage>
</organism>
<dbReference type="Gene3D" id="3.60.10.10">
    <property type="entry name" value="Endonuclease/exonuclease/phosphatase"/>
    <property type="match status" value="1"/>
</dbReference>
<dbReference type="SUPFAM" id="SSF56219">
    <property type="entry name" value="DNase I-like"/>
    <property type="match status" value="1"/>
</dbReference>
<proteinExistence type="predicted"/>
<dbReference type="GO" id="GO:0061343">
    <property type="term" value="P:cell adhesion involved in heart morphogenesis"/>
    <property type="evidence" value="ECO:0007669"/>
    <property type="project" value="TreeGrafter"/>
</dbReference>
<gene>
    <name evidence="2" type="ORF">MCOR_5927</name>
</gene>
<dbReference type="GO" id="GO:0031012">
    <property type="term" value="C:extracellular matrix"/>
    <property type="evidence" value="ECO:0007669"/>
    <property type="project" value="TreeGrafter"/>
</dbReference>
<dbReference type="Proteomes" id="UP000507470">
    <property type="component" value="Unassembled WGS sequence"/>
</dbReference>
<dbReference type="InterPro" id="IPR036691">
    <property type="entry name" value="Endo/exonu/phosph_ase_sf"/>
</dbReference>
<name>A0A6J8AC95_MYTCO</name>
<dbReference type="InterPro" id="IPR005135">
    <property type="entry name" value="Endo/exonuclease/phosphatase"/>
</dbReference>
<dbReference type="GO" id="GO:0007508">
    <property type="term" value="P:larval heart development"/>
    <property type="evidence" value="ECO:0007669"/>
    <property type="project" value="TreeGrafter"/>
</dbReference>
<protein>
    <recommendedName>
        <fullName evidence="1">Endonuclease/exonuclease/phosphatase domain-containing protein</fullName>
    </recommendedName>
</protein>